<organism evidence="1 2">
    <name type="scientific">Trifolium medium</name>
    <dbReference type="NCBI Taxonomy" id="97028"/>
    <lineage>
        <taxon>Eukaryota</taxon>
        <taxon>Viridiplantae</taxon>
        <taxon>Streptophyta</taxon>
        <taxon>Embryophyta</taxon>
        <taxon>Tracheophyta</taxon>
        <taxon>Spermatophyta</taxon>
        <taxon>Magnoliopsida</taxon>
        <taxon>eudicotyledons</taxon>
        <taxon>Gunneridae</taxon>
        <taxon>Pentapetalae</taxon>
        <taxon>rosids</taxon>
        <taxon>fabids</taxon>
        <taxon>Fabales</taxon>
        <taxon>Fabaceae</taxon>
        <taxon>Papilionoideae</taxon>
        <taxon>50 kb inversion clade</taxon>
        <taxon>NPAAA clade</taxon>
        <taxon>Hologalegina</taxon>
        <taxon>IRL clade</taxon>
        <taxon>Trifolieae</taxon>
        <taxon>Trifolium</taxon>
    </lineage>
</organism>
<sequence>KIFNNNANEFLKETDLKRHNEDAAAMVTATEWPNDNAFNHSASEEVVEEEIVQVYTDTA</sequence>
<name>A0A392R6E3_9FABA</name>
<comment type="caution">
    <text evidence="1">The sequence shown here is derived from an EMBL/GenBank/DDBJ whole genome shotgun (WGS) entry which is preliminary data.</text>
</comment>
<dbReference type="AlphaFoldDB" id="A0A392R6E3"/>
<dbReference type="Proteomes" id="UP000265520">
    <property type="component" value="Unassembled WGS sequence"/>
</dbReference>
<dbReference type="EMBL" id="LXQA010188863">
    <property type="protein sequence ID" value="MCI31654.1"/>
    <property type="molecule type" value="Genomic_DNA"/>
</dbReference>
<feature type="non-terminal residue" evidence="1">
    <location>
        <position position="1"/>
    </location>
</feature>
<proteinExistence type="predicted"/>
<accession>A0A392R6E3</accession>
<keyword evidence="2" id="KW-1185">Reference proteome</keyword>
<reference evidence="1 2" key="1">
    <citation type="journal article" date="2018" name="Front. Plant Sci.">
        <title>Red Clover (Trifolium pratense) and Zigzag Clover (T. medium) - A Picture of Genomic Similarities and Differences.</title>
        <authorList>
            <person name="Dluhosova J."/>
            <person name="Istvanek J."/>
            <person name="Nedelnik J."/>
            <person name="Repkova J."/>
        </authorList>
    </citation>
    <scope>NUCLEOTIDE SEQUENCE [LARGE SCALE GENOMIC DNA]</scope>
    <source>
        <strain evidence="2">cv. 10/8</strain>
        <tissue evidence="1">Leaf</tissue>
    </source>
</reference>
<evidence type="ECO:0000313" key="1">
    <source>
        <dbReference type="EMBL" id="MCI31654.1"/>
    </source>
</evidence>
<protein>
    <submittedName>
        <fullName evidence="1">Uncharacterized protein</fullName>
    </submittedName>
</protein>
<evidence type="ECO:0000313" key="2">
    <source>
        <dbReference type="Proteomes" id="UP000265520"/>
    </source>
</evidence>